<dbReference type="Pfam" id="PF12802">
    <property type="entry name" value="MarR_2"/>
    <property type="match status" value="1"/>
</dbReference>
<dbReference type="RefSeq" id="WP_109838792.1">
    <property type="nucleotide sequence ID" value="NZ_QGKM01000055.1"/>
</dbReference>
<accession>A0A317C7W8</accession>
<dbReference type="PANTHER" id="PTHR33164">
    <property type="entry name" value="TRANSCRIPTIONAL REGULATOR, MARR FAMILY"/>
    <property type="match status" value="1"/>
</dbReference>
<organism evidence="2 3">
    <name type="scientific">Leucothrix pacifica</name>
    <dbReference type="NCBI Taxonomy" id="1247513"/>
    <lineage>
        <taxon>Bacteria</taxon>
        <taxon>Pseudomonadati</taxon>
        <taxon>Pseudomonadota</taxon>
        <taxon>Gammaproteobacteria</taxon>
        <taxon>Thiotrichales</taxon>
        <taxon>Thiotrichaceae</taxon>
        <taxon>Leucothrix</taxon>
    </lineage>
</organism>
<evidence type="ECO:0000313" key="2">
    <source>
        <dbReference type="EMBL" id="PWQ94397.1"/>
    </source>
</evidence>
<dbReference type="PANTHER" id="PTHR33164:SF43">
    <property type="entry name" value="HTH-TYPE TRANSCRIPTIONAL REPRESSOR YETL"/>
    <property type="match status" value="1"/>
</dbReference>
<dbReference type="SUPFAM" id="SSF46785">
    <property type="entry name" value="Winged helix' DNA-binding domain"/>
    <property type="match status" value="1"/>
</dbReference>
<dbReference type="OrthoDB" id="8906692at2"/>
<reference evidence="2 3" key="1">
    <citation type="submission" date="2018-05" db="EMBL/GenBank/DDBJ databases">
        <title>Leucothrix arctica sp. nov., isolated from Arctic seawater.</title>
        <authorList>
            <person name="Choi A."/>
            <person name="Baek K."/>
        </authorList>
    </citation>
    <scope>NUCLEOTIDE SEQUENCE [LARGE SCALE GENOMIC DNA]</scope>
    <source>
        <strain evidence="2 3">JCM 18388</strain>
    </source>
</reference>
<feature type="domain" description="HTH marR-type" evidence="1">
    <location>
        <begin position="1"/>
        <end position="144"/>
    </location>
</feature>
<dbReference type="EMBL" id="QGKM01000055">
    <property type="protein sequence ID" value="PWQ94397.1"/>
    <property type="molecule type" value="Genomic_DNA"/>
</dbReference>
<proteinExistence type="predicted"/>
<name>A0A317C7W8_9GAMM</name>
<evidence type="ECO:0000313" key="3">
    <source>
        <dbReference type="Proteomes" id="UP000245539"/>
    </source>
</evidence>
<dbReference type="InterPro" id="IPR039422">
    <property type="entry name" value="MarR/SlyA-like"/>
</dbReference>
<sequence length="169" mass="19303">MSMDLNTIFQNSAMTHRLDVLVGESIRLNDPLFVESIGCTIREYRVLRMIDEHGGIAFNEINRITGLDRSLVSRQIRTLIKRELIYRVNSATDARRFGLFTTETGKAACEHGRKLSAEAEKALFEPLQDSELELLNGLLDKLVFWIRDPSYSARVQTLQHAQEEQLTHG</sequence>
<dbReference type="InterPro" id="IPR036390">
    <property type="entry name" value="WH_DNA-bd_sf"/>
</dbReference>
<dbReference type="AlphaFoldDB" id="A0A317C7W8"/>
<dbReference type="InterPro" id="IPR000835">
    <property type="entry name" value="HTH_MarR-typ"/>
</dbReference>
<dbReference type="Gene3D" id="1.10.10.10">
    <property type="entry name" value="Winged helix-like DNA-binding domain superfamily/Winged helix DNA-binding domain"/>
    <property type="match status" value="1"/>
</dbReference>
<gene>
    <name evidence="2" type="ORF">DKW60_16635</name>
</gene>
<dbReference type="GO" id="GO:0006950">
    <property type="term" value="P:response to stress"/>
    <property type="evidence" value="ECO:0007669"/>
    <property type="project" value="TreeGrafter"/>
</dbReference>
<dbReference type="Proteomes" id="UP000245539">
    <property type="component" value="Unassembled WGS sequence"/>
</dbReference>
<evidence type="ECO:0000259" key="1">
    <source>
        <dbReference type="PROSITE" id="PS50995"/>
    </source>
</evidence>
<keyword evidence="3" id="KW-1185">Reference proteome</keyword>
<dbReference type="GO" id="GO:0003700">
    <property type="term" value="F:DNA-binding transcription factor activity"/>
    <property type="evidence" value="ECO:0007669"/>
    <property type="project" value="InterPro"/>
</dbReference>
<dbReference type="InterPro" id="IPR036388">
    <property type="entry name" value="WH-like_DNA-bd_sf"/>
</dbReference>
<comment type="caution">
    <text evidence="2">The sequence shown here is derived from an EMBL/GenBank/DDBJ whole genome shotgun (WGS) entry which is preliminary data.</text>
</comment>
<dbReference type="PROSITE" id="PS50995">
    <property type="entry name" value="HTH_MARR_2"/>
    <property type="match status" value="1"/>
</dbReference>
<protein>
    <submittedName>
        <fullName evidence="2">MarR family transcriptional regulator</fullName>
    </submittedName>
</protein>
<dbReference type="SMART" id="SM00347">
    <property type="entry name" value="HTH_MARR"/>
    <property type="match status" value="1"/>
</dbReference>